<evidence type="ECO:0000313" key="1">
    <source>
        <dbReference type="EMBL" id="RLP07049.1"/>
    </source>
</evidence>
<accession>A0A383S726</accession>
<dbReference type="EMBL" id="UNQJ01000005">
    <property type="protein sequence ID" value="SYZ33169.1"/>
    <property type="molecule type" value="Genomic_DNA"/>
</dbReference>
<dbReference type="Proteomes" id="UP000279336">
    <property type="component" value="Unassembled WGS sequence"/>
</dbReference>
<evidence type="ECO:0000313" key="4">
    <source>
        <dbReference type="Proteomes" id="UP000279336"/>
    </source>
</evidence>
<dbReference type="RefSeq" id="WP_119161523.1">
    <property type="nucleotide sequence ID" value="NZ_LR134442.1"/>
</dbReference>
<sequence length="280" mass="30001">MSLVPEVSAATADALVGRTQSIAYRLLCGSGCGALLAYRQEPQISIEFLAHGLTRSGHIVVACCPTPGDEVAEMPLSESIAIRLDVTKASQEPSVHIISSAVHLLGTLEWMPQQVSAQLLADDQLPPRVATTVTHPHGRLGVIRTQRVLLHDSTGVTPLAFGTLMEASTGMPFPIVEEEFEAFDAAMSLGEDALWNIAEAIGDERIEGRICSRHAVTTGCPHTWNRIYCVDVDRYGLTLMLVEPTQTSTFFAPFGAPVDEMEALDKALQELASKAAPGIG</sequence>
<keyword evidence="3" id="KW-1185">Reference proteome</keyword>
<dbReference type="InterPro" id="IPR037119">
    <property type="entry name" value="Haem_oxidase_HugZ-like_sf"/>
</dbReference>
<gene>
    <name evidence="1" type="ORF">D7U36_11775</name>
    <name evidence="2" type="ORF">PROPAUS_1085</name>
</gene>
<dbReference type="EMBL" id="RCIW01000020">
    <property type="protein sequence ID" value="RLP07049.1"/>
    <property type="molecule type" value="Genomic_DNA"/>
</dbReference>
<dbReference type="Proteomes" id="UP000263928">
    <property type="component" value="Unassembled WGS sequence"/>
</dbReference>
<protein>
    <submittedName>
        <fullName evidence="2">Uncharacterized protein</fullName>
    </submittedName>
</protein>
<dbReference type="Gene3D" id="3.20.180.10">
    <property type="entry name" value="PNP-oxidase-like"/>
    <property type="match status" value="1"/>
</dbReference>
<name>A0A383S726_9ACTN</name>
<reference evidence="1 4" key="3">
    <citation type="submission" date="2018-10" db="EMBL/GenBank/DDBJ databases">
        <title>Propionibacterium australiense Genome Sequencing and Assembly.</title>
        <authorList>
            <person name="Bernier A.-M."/>
            <person name="Bernard K."/>
        </authorList>
    </citation>
    <scope>NUCLEOTIDE SEQUENCE [LARGE SCALE GENOMIC DNA]</scope>
    <source>
        <strain evidence="1 4">NML98A078</strain>
    </source>
</reference>
<evidence type="ECO:0000313" key="2">
    <source>
        <dbReference type="EMBL" id="SYZ33169.1"/>
    </source>
</evidence>
<dbReference type="OrthoDB" id="3725439at2"/>
<evidence type="ECO:0000313" key="3">
    <source>
        <dbReference type="Proteomes" id="UP000263928"/>
    </source>
</evidence>
<reference evidence="3" key="2">
    <citation type="submission" date="2018-08" db="EMBL/GenBank/DDBJ databases">
        <authorList>
            <person name="Hornung B."/>
        </authorList>
    </citation>
    <scope>NUCLEOTIDE SEQUENCE [LARGE SCALE GENOMIC DNA]</scope>
</reference>
<reference evidence="2" key="1">
    <citation type="submission" date="2018-08" db="EMBL/GenBank/DDBJ databases">
        <authorList>
            <person name="Ferrada E.E."/>
            <person name="Latorre B.A."/>
        </authorList>
    </citation>
    <scope>NUCLEOTIDE SEQUENCE [LARGE SCALE GENOMIC DNA]</scope>
    <source>
        <strain evidence="2">Propionibacterium_australiense1</strain>
    </source>
</reference>
<organism evidence="2 3">
    <name type="scientific">Propionibacterium australiense</name>
    <dbReference type="NCBI Taxonomy" id="119981"/>
    <lineage>
        <taxon>Bacteria</taxon>
        <taxon>Bacillati</taxon>
        <taxon>Actinomycetota</taxon>
        <taxon>Actinomycetes</taxon>
        <taxon>Propionibacteriales</taxon>
        <taxon>Propionibacteriaceae</taxon>
        <taxon>Propionibacterium</taxon>
    </lineage>
</organism>
<dbReference type="AlphaFoldDB" id="A0A383S726"/>
<proteinExistence type="predicted"/>